<reference evidence="1 2" key="1">
    <citation type="submission" date="2018-09" db="EMBL/GenBank/DDBJ databases">
        <title>Murine metabolic-syndrome-specific gut microbial biobank.</title>
        <authorList>
            <person name="Liu C."/>
        </authorList>
    </citation>
    <scope>NUCLEOTIDE SEQUENCE [LARGE SCALE GENOMIC DNA]</scope>
    <source>
        <strain evidence="1 2">0.1X-D8-26</strain>
    </source>
</reference>
<dbReference type="AlphaFoldDB" id="A0A3L8ACJ4"/>
<organism evidence="1 2">
    <name type="scientific">Bacteroides acidifaciens</name>
    <dbReference type="NCBI Taxonomy" id="85831"/>
    <lineage>
        <taxon>Bacteria</taxon>
        <taxon>Pseudomonadati</taxon>
        <taxon>Bacteroidota</taxon>
        <taxon>Bacteroidia</taxon>
        <taxon>Bacteroidales</taxon>
        <taxon>Bacteroidaceae</taxon>
        <taxon>Bacteroides</taxon>
    </lineage>
</organism>
<comment type="caution">
    <text evidence="1">The sequence shown here is derived from an EMBL/GenBank/DDBJ whole genome shotgun (WGS) entry which is preliminary data.</text>
</comment>
<protein>
    <submittedName>
        <fullName evidence="1">Uncharacterized protein</fullName>
    </submittedName>
</protein>
<evidence type="ECO:0000313" key="1">
    <source>
        <dbReference type="EMBL" id="RLT81895.1"/>
    </source>
</evidence>
<accession>A0A3L8ACJ4</accession>
<evidence type="ECO:0000313" key="2">
    <source>
        <dbReference type="Proteomes" id="UP000267159"/>
    </source>
</evidence>
<dbReference type="Proteomes" id="UP000267159">
    <property type="component" value="Unassembled WGS sequence"/>
</dbReference>
<sequence length="76" mass="8975">MSIAKEYALKYVGREGVINNWDCTIIGYNLTYDLVIVAFHDNKHGWHDFHDNDVILVNKISYTNYGYVNCEKIWLF</sequence>
<gene>
    <name evidence="1" type="ORF">D7Y07_00565</name>
</gene>
<name>A0A3L8ACJ4_9BACE</name>
<proteinExistence type="predicted"/>
<dbReference type="EMBL" id="RAZM01000001">
    <property type="protein sequence ID" value="RLT81895.1"/>
    <property type="molecule type" value="Genomic_DNA"/>
</dbReference>